<evidence type="ECO:0000256" key="1">
    <source>
        <dbReference type="SAM" id="Phobius"/>
    </source>
</evidence>
<accession>A0A835D8R0</accession>
<dbReference type="EMBL" id="JABCRI010000014">
    <property type="protein sequence ID" value="KAF8394126.1"/>
    <property type="molecule type" value="Genomic_DNA"/>
</dbReference>
<keyword evidence="1" id="KW-0472">Membrane</keyword>
<evidence type="ECO:0000313" key="3">
    <source>
        <dbReference type="Proteomes" id="UP000655225"/>
    </source>
</evidence>
<sequence length="97" mass="11176">MKEDKAVKWMPVKLFGCRTSYVGPMSMRIVYSKPGLHYMIPLPMFRVDRPLIFSIPVRKHDGQELMVGMEEHRMRMYILLGVDFSAPGLVYLVSAAL</sequence>
<evidence type="ECO:0000313" key="2">
    <source>
        <dbReference type="EMBL" id="KAF8394126.1"/>
    </source>
</evidence>
<dbReference type="Proteomes" id="UP000655225">
    <property type="component" value="Unassembled WGS sequence"/>
</dbReference>
<feature type="transmembrane region" description="Helical" evidence="1">
    <location>
        <begin position="76"/>
        <end position="96"/>
    </location>
</feature>
<reference evidence="2 3" key="1">
    <citation type="submission" date="2020-04" db="EMBL/GenBank/DDBJ databases">
        <title>Plant Genome Project.</title>
        <authorList>
            <person name="Zhang R.-G."/>
        </authorList>
    </citation>
    <scope>NUCLEOTIDE SEQUENCE [LARGE SCALE GENOMIC DNA]</scope>
    <source>
        <strain evidence="2">YNK0</strain>
        <tissue evidence="2">Leaf</tissue>
    </source>
</reference>
<gene>
    <name evidence="2" type="ORF">HHK36_020331</name>
</gene>
<keyword evidence="1" id="KW-1133">Transmembrane helix</keyword>
<dbReference type="AlphaFoldDB" id="A0A835D8R0"/>
<keyword evidence="3" id="KW-1185">Reference proteome</keyword>
<proteinExistence type="predicted"/>
<organism evidence="2 3">
    <name type="scientific">Tetracentron sinense</name>
    <name type="common">Spur-leaf</name>
    <dbReference type="NCBI Taxonomy" id="13715"/>
    <lineage>
        <taxon>Eukaryota</taxon>
        <taxon>Viridiplantae</taxon>
        <taxon>Streptophyta</taxon>
        <taxon>Embryophyta</taxon>
        <taxon>Tracheophyta</taxon>
        <taxon>Spermatophyta</taxon>
        <taxon>Magnoliopsida</taxon>
        <taxon>Trochodendrales</taxon>
        <taxon>Trochodendraceae</taxon>
        <taxon>Tetracentron</taxon>
    </lineage>
</organism>
<protein>
    <submittedName>
        <fullName evidence="2">Uncharacterized protein</fullName>
    </submittedName>
</protein>
<name>A0A835D8R0_TETSI</name>
<comment type="caution">
    <text evidence="2">The sequence shown here is derived from an EMBL/GenBank/DDBJ whole genome shotgun (WGS) entry which is preliminary data.</text>
</comment>
<keyword evidence="1" id="KW-0812">Transmembrane</keyword>